<evidence type="ECO:0000256" key="3">
    <source>
        <dbReference type="ARBA" id="ARBA00023027"/>
    </source>
</evidence>
<dbReference type="PANTHER" id="PTHR42986:SF1">
    <property type="entry name" value="BENZALDEHYDE DEHYDROGENASE YFMT"/>
    <property type="match status" value="1"/>
</dbReference>
<proteinExistence type="inferred from homology"/>
<dbReference type="GO" id="GO:0016620">
    <property type="term" value="F:oxidoreductase activity, acting on the aldehyde or oxo group of donors, NAD or NADP as acceptor"/>
    <property type="evidence" value="ECO:0007669"/>
    <property type="project" value="InterPro"/>
</dbReference>
<organism evidence="7">
    <name type="scientific">Streptomyces sp. NBC_00049</name>
    <dbReference type="NCBI Taxonomy" id="2903617"/>
    <lineage>
        <taxon>Bacteria</taxon>
        <taxon>Bacillati</taxon>
        <taxon>Actinomycetota</taxon>
        <taxon>Actinomycetes</taxon>
        <taxon>Kitasatosporales</taxon>
        <taxon>Streptomycetaceae</taxon>
        <taxon>Streptomyces</taxon>
    </lineage>
</organism>
<dbReference type="InterPro" id="IPR016160">
    <property type="entry name" value="Ald_DH_CS_CYS"/>
</dbReference>
<sequence length="486" mass="50929">MPPLLSPESLDGALSTGGRPRLDAGCADVVEPATGQVLGRVGLAGPADVRRAAALAGRAQPSWAATGHRERIAVLRRAAALLLEHREEFVHWLVRESGSIRPKAAHEIASVYDELLAAAALPGQPPGHLMPPVPGRSSVAHRVPVGVVGVISPWNVPLVLAMRAVAPALALGNAVVLKPDVRTAVCGGLLVARLFEEAGLPEGVLHVLPGGPDSGEALVDAPEVTMIAFTGSTQVGRAIGERAGRALKKTSLELGGNNALIVLEDADLDTAARIGAFSSFFHQGQVCMAAGRHVVVDAVADAYVERLAAVAKELAVGDPWTEDVRLGPLIDAGQADRVDRIVADSVAAGARLLTGGRGRGSFYLPTVLDEVPRESPAYREEVFAPVAPVVRVRDEAEAVAVANDTEYGLTASVLTGDPRRGAAVADRLRVGMVHVNEQTIEDDAYVPFGGFGASGNGSRHGALTHWDEFTRWRWVTVRDVAVPPPF</sequence>
<protein>
    <submittedName>
        <fullName evidence="7">Benzaldehyde dehydrogenase</fullName>
    </submittedName>
</protein>
<keyword evidence="3" id="KW-0520">NAD</keyword>
<dbReference type="PANTHER" id="PTHR42986">
    <property type="entry name" value="BENZALDEHYDE DEHYDROGENASE YFMT"/>
    <property type="match status" value="1"/>
</dbReference>
<accession>A0AAU2JXZ3</accession>
<feature type="active site" evidence="4">
    <location>
        <position position="253"/>
    </location>
</feature>
<dbReference type="PROSITE" id="PS00687">
    <property type="entry name" value="ALDEHYDE_DEHYDR_GLU"/>
    <property type="match status" value="1"/>
</dbReference>
<reference evidence="7" key="1">
    <citation type="submission" date="2022-10" db="EMBL/GenBank/DDBJ databases">
        <title>The complete genomes of actinobacterial strains from the NBC collection.</title>
        <authorList>
            <person name="Joergensen T.S."/>
            <person name="Alvarez Arevalo M."/>
            <person name="Sterndorff E.B."/>
            <person name="Faurdal D."/>
            <person name="Vuksanovic O."/>
            <person name="Mourched A.-S."/>
            <person name="Charusanti P."/>
            <person name="Shaw S."/>
            <person name="Blin K."/>
            <person name="Weber T."/>
        </authorList>
    </citation>
    <scope>NUCLEOTIDE SEQUENCE</scope>
    <source>
        <strain evidence="7">NBC_00049</strain>
    </source>
</reference>
<dbReference type="InterPro" id="IPR016163">
    <property type="entry name" value="Ald_DH_C"/>
</dbReference>
<dbReference type="PROSITE" id="PS00070">
    <property type="entry name" value="ALDEHYDE_DEHYDR_CYS"/>
    <property type="match status" value="1"/>
</dbReference>
<dbReference type="Gene3D" id="3.40.605.10">
    <property type="entry name" value="Aldehyde Dehydrogenase, Chain A, domain 1"/>
    <property type="match status" value="1"/>
</dbReference>
<gene>
    <name evidence="7" type="ORF">OG327_27270</name>
</gene>
<evidence type="ECO:0000256" key="5">
    <source>
        <dbReference type="RuleBase" id="RU003345"/>
    </source>
</evidence>
<comment type="similarity">
    <text evidence="1 5">Belongs to the aldehyde dehydrogenase family.</text>
</comment>
<evidence type="ECO:0000313" key="7">
    <source>
        <dbReference type="EMBL" id="WTU76732.1"/>
    </source>
</evidence>
<evidence type="ECO:0000256" key="1">
    <source>
        <dbReference type="ARBA" id="ARBA00009986"/>
    </source>
</evidence>
<keyword evidence="2 5" id="KW-0560">Oxidoreductase</keyword>
<dbReference type="Pfam" id="PF00171">
    <property type="entry name" value="Aldedh"/>
    <property type="match status" value="1"/>
</dbReference>
<dbReference type="SUPFAM" id="SSF53720">
    <property type="entry name" value="ALDH-like"/>
    <property type="match status" value="1"/>
</dbReference>
<name>A0AAU2JXZ3_9ACTN</name>
<dbReference type="FunFam" id="3.40.309.10:FF:000009">
    <property type="entry name" value="Aldehyde dehydrogenase A"/>
    <property type="match status" value="1"/>
</dbReference>
<dbReference type="EMBL" id="CP108264">
    <property type="protein sequence ID" value="WTU76732.1"/>
    <property type="molecule type" value="Genomic_DNA"/>
</dbReference>
<evidence type="ECO:0000259" key="6">
    <source>
        <dbReference type="Pfam" id="PF00171"/>
    </source>
</evidence>
<dbReference type="InterPro" id="IPR029510">
    <property type="entry name" value="Ald_DH_CS_GLU"/>
</dbReference>
<feature type="domain" description="Aldehyde dehydrogenase" evidence="6">
    <location>
        <begin position="27"/>
        <end position="475"/>
    </location>
</feature>
<evidence type="ECO:0000256" key="4">
    <source>
        <dbReference type="PROSITE-ProRule" id="PRU10007"/>
    </source>
</evidence>
<dbReference type="InterPro" id="IPR016161">
    <property type="entry name" value="Ald_DH/histidinol_DH"/>
</dbReference>
<dbReference type="Gene3D" id="3.40.309.10">
    <property type="entry name" value="Aldehyde Dehydrogenase, Chain A, domain 2"/>
    <property type="match status" value="1"/>
</dbReference>
<evidence type="ECO:0000256" key="2">
    <source>
        <dbReference type="ARBA" id="ARBA00023002"/>
    </source>
</evidence>
<dbReference type="AlphaFoldDB" id="A0AAU2JXZ3"/>
<dbReference type="InterPro" id="IPR016162">
    <property type="entry name" value="Ald_DH_N"/>
</dbReference>
<dbReference type="CDD" id="cd07152">
    <property type="entry name" value="ALDH_BenzADH"/>
    <property type="match status" value="1"/>
</dbReference>
<dbReference type="InterPro" id="IPR015590">
    <property type="entry name" value="Aldehyde_DH_dom"/>
</dbReference>